<evidence type="ECO:0000256" key="1">
    <source>
        <dbReference type="SAM" id="MobiDB-lite"/>
    </source>
</evidence>
<feature type="region of interest" description="Disordered" evidence="1">
    <location>
        <begin position="25"/>
        <end position="48"/>
    </location>
</feature>
<proteinExistence type="predicted"/>
<comment type="caution">
    <text evidence="3">The sequence shown here is derived from an EMBL/GenBank/DDBJ whole genome shotgun (WGS) entry which is preliminary data.</text>
</comment>
<organism evidence="3 4">
    <name type="scientific">Pristionchus mayeri</name>
    <dbReference type="NCBI Taxonomy" id="1317129"/>
    <lineage>
        <taxon>Eukaryota</taxon>
        <taxon>Metazoa</taxon>
        <taxon>Ecdysozoa</taxon>
        <taxon>Nematoda</taxon>
        <taxon>Chromadorea</taxon>
        <taxon>Rhabditida</taxon>
        <taxon>Rhabditina</taxon>
        <taxon>Diplogasteromorpha</taxon>
        <taxon>Diplogasteroidea</taxon>
        <taxon>Neodiplogasteridae</taxon>
        <taxon>Pristionchus</taxon>
    </lineage>
</organism>
<feature type="chain" id="PRO_5042831614" description="MD-2-related lipid-recognition domain-containing protein" evidence="2">
    <location>
        <begin position="21"/>
        <end position="237"/>
    </location>
</feature>
<evidence type="ECO:0008006" key="5">
    <source>
        <dbReference type="Google" id="ProtNLM"/>
    </source>
</evidence>
<evidence type="ECO:0000313" key="3">
    <source>
        <dbReference type="EMBL" id="GMR50732.1"/>
    </source>
</evidence>
<feature type="signal peptide" evidence="2">
    <location>
        <begin position="1"/>
        <end position="20"/>
    </location>
</feature>
<name>A0AAN5CUB8_9BILA</name>
<reference evidence="4" key="1">
    <citation type="submission" date="2022-10" db="EMBL/GenBank/DDBJ databases">
        <title>Genome assembly of Pristionchus species.</title>
        <authorList>
            <person name="Yoshida K."/>
            <person name="Sommer R.J."/>
        </authorList>
    </citation>
    <scope>NUCLEOTIDE SEQUENCE [LARGE SCALE GENOMIC DNA]</scope>
    <source>
        <strain evidence="4">RS5460</strain>
    </source>
</reference>
<accession>A0AAN5CUB8</accession>
<gene>
    <name evidence="3" type="ORF">PMAYCL1PPCAC_20927</name>
</gene>
<evidence type="ECO:0000256" key="2">
    <source>
        <dbReference type="SAM" id="SignalP"/>
    </source>
</evidence>
<dbReference type="AlphaFoldDB" id="A0AAN5CUB8"/>
<evidence type="ECO:0000313" key="4">
    <source>
        <dbReference type="Proteomes" id="UP001328107"/>
    </source>
</evidence>
<sequence length="237" mass="27404">MRLTLVLLISLALFAALTDARPKKHHHHGIHRNELDEDEESRFSKEEKGGKTSLYQKLSKIRRSTYPMYFRNLPIYFSIGEDSRKMPFVMDEITTNVRGNLMPAGALRFKGLVLLNTAIDQIRLKFRTRRNTTFLDASLKLQLETAEANSAIRTIYLDNIEDICPRKDHLSKHVCPMTSYSDDAFSIGAIPLPYFEEVEMTSDEIGTIHIWIEDELEEHLLDTRIFVSNNDKDRDDS</sequence>
<keyword evidence="2" id="KW-0732">Signal</keyword>
<protein>
    <recommendedName>
        <fullName evidence="5">MD-2-related lipid-recognition domain-containing protein</fullName>
    </recommendedName>
</protein>
<dbReference type="EMBL" id="BTRK01000004">
    <property type="protein sequence ID" value="GMR50732.1"/>
    <property type="molecule type" value="Genomic_DNA"/>
</dbReference>
<keyword evidence="4" id="KW-1185">Reference proteome</keyword>
<dbReference type="Proteomes" id="UP001328107">
    <property type="component" value="Unassembled WGS sequence"/>
</dbReference>